<protein>
    <submittedName>
        <fullName evidence="1">Uncharacterized protein</fullName>
    </submittedName>
</protein>
<accession>A0A2H0KBI4</accession>
<evidence type="ECO:0000313" key="2">
    <source>
        <dbReference type="Proteomes" id="UP000229342"/>
    </source>
</evidence>
<dbReference type="EMBL" id="PCVG01000039">
    <property type="protein sequence ID" value="PIQ68622.1"/>
    <property type="molecule type" value="Genomic_DNA"/>
</dbReference>
<name>A0A2H0KBI4_9BACT</name>
<dbReference type="Proteomes" id="UP000229342">
    <property type="component" value="Unassembled WGS sequence"/>
</dbReference>
<sequence length="59" mass="7126">SSSYLDMTRQNMRFSLGIFSFYQGMRLEIGSNWERRFSLKDLEDKWKNNWSIIENQISA</sequence>
<reference evidence="1 2" key="1">
    <citation type="submission" date="2017-09" db="EMBL/GenBank/DDBJ databases">
        <title>Depth-based differentiation of microbial function through sediment-hosted aquifers and enrichment of novel symbionts in the deep terrestrial subsurface.</title>
        <authorList>
            <person name="Probst A.J."/>
            <person name="Ladd B."/>
            <person name="Jarett J.K."/>
            <person name="Geller-Mcgrath D.E."/>
            <person name="Sieber C.M."/>
            <person name="Emerson J.B."/>
            <person name="Anantharaman K."/>
            <person name="Thomas B.C."/>
            <person name="Malmstrom R."/>
            <person name="Stieglmeier M."/>
            <person name="Klingl A."/>
            <person name="Woyke T."/>
            <person name="Ryan C.M."/>
            <person name="Banfield J.F."/>
        </authorList>
    </citation>
    <scope>NUCLEOTIDE SEQUENCE [LARGE SCALE GENOMIC DNA]</scope>
    <source>
        <strain evidence="1">CG11_big_fil_rev_8_21_14_0_20_46_11</strain>
    </source>
</reference>
<proteinExistence type="predicted"/>
<feature type="non-terminal residue" evidence="1">
    <location>
        <position position="1"/>
    </location>
</feature>
<gene>
    <name evidence="1" type="ORF">COV91_03125</name>
</gene>
<dbReference type="AlphaFoldDB" id="A0A2H0KBI4"/>
<comment type="caution">
    <text evidence="1">The sequence shown here is derived from an EMBL/GenBank/DDBJ whole genome shotgun (WGS) entry which is preliminary data.</text>
</comment>
<organism evidence="1 2">
    <name type="scientific">Candidatus Taylorbacteria bacterium CG11_big_fil_rev_8_21_14_0_20_46_11</name>
    <dbReference type="NCBI Taxonomy" id="1975025"/>
    <lineage>
        <taxon>Bacteria</taxon>
        <taxon>Candidatus Tayloriibacteriota</taxon>
    </lineage>
</organism>
<evidence type="ECO:0000313" key="1">
    <source>
        <dbReference type="EMBL" id="PIQ68622.1"/>
    </source>
</evidence>